<organism evidence="7 8">
    <name type="scientific">Sorangium cellulosum</name>
    <name type="common">Polyangium cellulosum</name>
    <dbReference type="NCBI Taxonomy" id="56"/>
    <lineage>
        <taxon>Bacteria</taxon>
        <taxon>Pseudomonadati</taxon>
        <taxon>Myxococcota</taxon>
        <taxon>Polyangia</taxon>
        <taxon>Polyangiales</taxon>
        <taxon>Polyangiaceae</taxon>
        <taxon>Sorangium</taxon>
    </lineage>
</organism>
<dbReference type="Gene3D" id="3.40.50.1820">
    <property type="entry name" value="alpha/beta hydrolase"/>
    <property type="match status" value="1"/>
</dbReference>
<dbReference type="Proteomes" id="UP000238348">
    <property type="component" value="Chromosome"/>
</dbReference>
<dbReference type="SUPFAM" id="SSF53474">
    <property type="entry name" value="alpha/beta-Hydrolases"/>
    <property type="match status" value="1"/>
</dbReference>
<feature type="compositionally biased region" description="Low complexity" evidence="5">
    <location>
        <begin position="598"/>
        <end position="607"/>
    </location>
</feature>
<dbReference type="InterPro" id="IPR001227">
    <property type="entry name" value="Ac_transferase_dom_sf"/>
</dbReference>
<dbReference type="PANTHER" id="PTHR42681">
    <property type="entry name" value="MALONYL-COA-ACYL CARRIER PROTEIN TRANSACYLASE, MITOCHONDRIAL"/>
    <property type="match status" value="1"/>
</dbReference>
<dbReference type="Gene3D" id="3.30.70.3290">
    <property type="match status" value="1"/>
</dbReference>
<dbReference type="AlphaFoldDB" id="A0A2L0EWC6"/>
<accession>A0A2L0EWC6</accession>
<feature type="compositionally biased region" description="Low complexity" evidence="5">
    <location>
        <begin position="581"/>
        <end position="591"/>
    </location>
</feature>
<evidence type="ECO:0000256" key="2">
    <source>
        <dbReference type="ARBA" id="ARBA00022679"/>
    </source>
</evidence>
<dbReference type="InterPro" id="IPR016036">
    <property type="entry name" value="Malonyl_transacylase_ACP-bd"/>
</dbReference>
<dbReference type="EMBL" id="CP012673">
    <property type="protein sequence ID" value="AUX43596.1"/>
    <property type="molecule type" value="Genomic_DNA"/>
</dbReference>
<keyword evidence="3" id="KW-0012">Acyltransferase</keyword>
<evidence type="ECO:0000256" key="5">
    <source>
        <dbReference type="SAM" id="MobiDB-lite"/>
    </source>
</evidence>
<dbReference type="SUPFAM" id="SSF55048">
    <property type="entry name" value="Probable ACP-binding domain of malonyl-CoA ACP transacylase"/>
    <property type="match status" value="2"/>
</dbReference>
<dbReference type="Pfam" id="PF00975">
    <property type="entry name" value="Thioesterase"/>
    <property type="match status" value="1"/>
</dbReference>
<feature type="domain" description="Malonyl-CoA:ACP transacylase (MAT)" evidence="6">
    <location>
        <begin position="282"/>
        <end position="637"/>
    </location>
</feature>
<proteinExistence type="predicted"/>
<gene>
    <name evidence="7" type="ORF">SOCE26_050460</name>
</gene>
<keyword evidence="2" id="KW-0808">Transferase</keyword>
<feature type="compositionally biased region" description="Low complexity" evidence="5">
    <location>
        <begin position="614"/>
        <end position="623"/>
    </location>
</feature>
<dbReference type="NCBIfam" id="TIGR00128">
    <property type="entry name" value="fabD"/>
    <property type="match status" value="1"/>
</dbReference>
<dbReference type="InterPro" id="IPR016035">
    <property type="entry name" value="Acyl_Trfase/lysoPLipase"/>
</dbReference>
<dbReference type="OrthoDB" id="9808564at2"/>
<dbReference type="Gene3D" id="3.30.70.250">
    <property type="entry name" value="Malonyl-CoA ACP transacylase, ACP-binding"/>
    <property type="match status" value="1"/>
</dbReference>
<sequence>MNSRLIGGLKDSPWFFRVVARPDAPVRLFCFPYAGKGASVYMHWAEALPGVDVVPIQLPGRENRIKERPAELLSPLAEEIVGAMAPLLDRPFAVFGHSMGSLLAFEVVRRVRARYRQEPLHLFVSGRGAPHLPPRSADLHRLPDAEFAAAIQSTYGGIPDVIRGDPELLRMFLPALRADLGMLHSYAFEPGPKLSCPTSVFGGDRDPHARVDELRAWEELVEGPFRLRMFEGDHFFVNSQRAALVRAIAAELDPVVRGGESRPSAAAGADTQEARQTRTVFVFPGQGSQARGMGKAHFDAFPRQVAEAEEILGYSLRRLCLEDPARELSQTQYTQPAVFVVSALAYLARLDGGGALPDAVAGHSLGEYTALFAAGVFDFATGVRLVRRRGELMSQAEGGGMAAVIGLPIDAIRLALEGAGLGRLEAVNLNSPRQTVLAGALEDIQQAGPVLTAAKARYVQLKVSAAFHSRYMEQAQRDFAAFVAGFRFARPRIPVIANCTARPYPDDEAGIRDLLVRQITSPVRWYETISYLLASPGVAFEEIGPGNVLTRLITEIREEPLPIDASARGATPRDVAPPSAPHASSPRDVAVAPPPAPHASSPRDVAVAPPPAPHASSPRDVAVAPPPAPRPSLPRDGIVFLYTGQGSQYFGMGAGLYEDDPTFRAVIDRCSTLAAPHIGGSLADILYRAPKPFAAFDRLLHTNPALFAVGCALTRALEVHGVRPDAVLGYGVGEYAAAVAAGALSLDDGLALSIEQARLLDERARSGAMLAVFDSPEIIARHPSVFSGCELAGVSFQRHFVISGPAPQIAEATRSLKALGIVTFPLPIHHALHSSLMDDIEIPFRRFAGRLALRPPRVAIFSPAAGSFLPEVTTDTLWRACRAPAAFSSAIDALEAHRVRRYVDVGPSGTLASFIKHKLGDGSRTVTLLTRFGADPRSVEATAKDLSSRAPTPGHSPDTSFRGRGEHRL</sequence>
<protein>
    <recommendedName>
        <fullName evidence="1">[acyl-carrier-protein] S-malonyltransferase</fullName>
        <ecNumber evidence="1">2.3.1.39</ecNumber>
    </recommendedName>
</protein>
<evidence type="ECO:0000256" key="3">
    <source>
        <dbReference type="ARBA" id="ARBA00023315"/>
    </source>
</evidence>
<dbReference type="InterPro" id="IPR001031">
    <property type="entry name" value="Thioesterase"/>
</dbReference>
<dbReference type="GO" id="GO:0004314">
    <property type="term" value="F:[acyl-carrier-protein] S-malonyltransferase activity"/>
    <property type="evidence" value="ECO:0007669"/>
    <property type="project" value="UniProtKB-EC"/>
</dbReference>
<dbReference type="Gene3D" id="3.40.366.10">
    <property type="entry name" value="Malonyl-Coenzyme A Acyl Carrier Protein, domain 2"/>
    <property type="match status" value="2"/>
</dbReference>
<dbReference type="SMART" id="SM00827">
    <property type="entry name" value="PKS_AT"/>
    <property type="match status" value="2"/>
</dbReference>
<evidence type="ECO:0000313" key="8">
    <source>
        <dbReference type="Proteomes" id="UP000238348"/>
    </source>
</evidence>
<evidence type="ECO:0000256" key="1">
    <source>
        <dbReference type="ARBA" id="ARBA00013258"/>
    </source>
</evidence>
<comment type="catalytic activity">
    <reaction evidence="4">
        <text>holo-[ACP] + malonyl-CoA = malonyl-[ACP] + CoA</text>
        <dbReference type="Rhea" id="RHEA:41792"/>
        <dbReference type="Rhea" id="RHEA-COMP:9623"/>
        <dbReference type="Rhea" id="RHEA-COMP:9685"/>
        <dbReference type="ChEBI" id="CHEBI:57287"/>
        <dbReference type="ChEBI" id="CHEBI:57384"/>
        <dbReference type="ChEBI" id="CHEBI:64479"/>
        <dbReference type="ChEBI" id="CHEBI:78449"/>
        <dbReference type="EC" id="2.3.1.39"/>
    </reaction>
</comment>
<dbReference type="Pfam" id="PF00698">
    <property type="entry name" value="Acyl_transf_1"/>
    <property type="match status" value="2"/>
</dbReference>
<evidence type="ECO:0000313" key="7">
    <source>
        <dbReference type="EMBL" id="AUX43596.1"/>
    </source>
</evidence>
<dbReference type="InterPro" id="IPR004410">
    <property type="entry name" value="Malonyl_CoA-ACP_transAc_FabD"/>
</dbReference>
<feature type="region of interest" description="Disordered" evidence="5">
    <location>
        <begin position="563"/>
        <end position="630"/>
    </location>
</feature>
<reference evidence="7 8" key="1">
    <citation type="submission" date="2015-09" db="EMBL/GenBank/DDBJ databases">
        <title>Sorangium comparison.</title>
        <authorList>
            <person name="Zaburannyi N."/>
            <person name="Bunk B."/>
            <person name="Overmann J."/>
            <person name="Mueller R."/>
        </authorList>
    </citation>
    <scope>NUCLEOTIDE SEQUENCE [LARGE SCALE GENOMIC DNA]</scope>
    <source>
        <strain evidence="7 8">So ce26</strain>
    </source>
</reference>
<dbReference type="InterPro" id="IPR029058">
    <property type="entry name" value="AB_hydrolase_fold"/>
</dbReference>
<feature type="region of interest" description="Disordered" evidence="5">
    <location>
        <begin position="940"/>
        <end position="969"/>
    </location>
</feature>
<dbReference type="InterPro" id="IPR014043">
    <property type="entry name" value="Acyl_transferase_dom"/>
</dbReference>
<dbReference type="EC" id="2.3.1.39" evidence="1"/>
<dbReference type="SUPFAM" id="SSF52151">
    <property type="entry name" value="FabD/lysophospholipase-like"/>
    <property type="match status" value="2"/>
</dbReference>
<feature type="domain" description="Malonyl-CoA:ACP transacylase (MAT)" evidence="6">
    <location>
        <begin position="641"/>
        <end position="932"/>
    </location>
</feature>
<dbReference type="GO" id="GO:0005829">
    <property type="term" value="C:cytosol"/>
    <property type="evidence" value="ECO:0007669"/>
    <property type="project" value="TreeGrafter"/>
</dbReference>
<dbReference type="InterPro" id="IPR050858">
    <property type="entry name" value="Mal-CoA-ACP_Trans/PKS_FabD"/>
</dbReference>
<dbReference type="PANTHER" id="PTHR42681:SF1">
    <property type="entry name" value="MALONYL-COA-ACYL CARRIER PROTEIN TRANSACYLASE, MITOCHONDRIAL"/>
    <property type="match status" value="1"/>
</dbReference>
<dbReference type="GO" id="GO:0006633">
    <property type="term" value="P:fatty acid biosynthetic process"/>
    <property type="evidence" value="ECO:0007669"/>
    <property type="project" value="TreeGrafter"/>
</dbReference>
<dbReference type="RefSeq" id="WP_159397266.1">
    <property type="nucleotide sequence ID" value="NZ_CP012673.1"/>
</dbReference>
<evidence type="ECO:0000256" key="4">
    <source>
        <dbReference type="ARBA" id="ARBA00048462"/>
    </source>
</evidence>
<evidence type="ECO:0000259" key="6">
    <source>
        <dbReference type="SMART" id="SM00827"/>
    </source>
</evidence>
<name>A0A2L0EWC6_SORCE</name>